<dbReference type="EMBL" id="JACXVP010000005">
    <property type="protein sequence ID" value="KAG5606318.1"/>
    <property type="molecule type" value="Genomic_DNA"/>
</dbReference>
<dbReference type="AlphaFoldDB" id="A0A9J5Z5L0"/>
<comment type="caution">
    <text evidence="1">The sequence shown here is derived from an EMBL/GenBank/DDBJ whole genome shotgun (WGS) entry which is preliminary data.</text>
</comment>
<dbReference type="Proteomes" id="UP000824120">
    <property type="component" value="Chromosome 5"/>
</dbReference>
<name>A0A9J5Z5L0_SOLCO</name>
<feature type="non-terminal residue" evidence="1">
    <location>
        <position position="81"/>
    </location>
</feature>
<sequence length="81" mass="9080">MLTTRLNLLMQGSLVYSKDSNYDTLLPRILMLAILATCASSSSTKVSKCPYVFPYFPIDFRFGLLKIKKICLRLVMGLGAK</sequence>
<accession>A0A9J5Z5L0</accession>
<reference evidence="1 2" key="1">
    <citation type="submission" date="2020-09" db="EMBL/GenBank/DDBJ databases">
        <title>De no assembly of potato wild relative species, Solanum commersonii.</title>
        <authorList>
            <person name="Cho K."/>
        </authorList>
    </citation>
    <scope>NUCLEOTIDE SEQUENCE [LARGE SCALE GENOMIC DNA]</scope>
    <source>
        <strain evidence="1">LZ3.2</strain>
        <tissue evidence="1">Leaf</tissue>
    </source>
</reference>
<proteinExistence type="predicted"/>
<gene>
    <name evidence="1" type="ORF">H5410_027810</name>
</gene>
<keyword evidence="2" id="KW-1185">Reference proteome</keyword>
<protein>
    <submittedName>
        <fullName evidence="1">Uncharacterized protein</fullName>
    </submittedName>
</protein>
<evidence type="ECO:0000313" key="2">
    <source>
        <dbReference type="Proteomes" id="UP000824120"/>
    </source>
</evidence>
<evidence type="ECO:0000313" key="1">
    <source>
        <dbReference type="EMBL" id="KAG5606318.1"/>
    </source>
</evidence>
<organism evidence="1 2">
    <name type="scientific">Solanum commersonii</name>
    <name type="common">Commerson's wild potato</name>
    <name type="synonym">Commerson's nightshade</name>
    <dbReference type="NCBI Taxonomy" id="4109"/>
    <lineage>
        <taxon>Eukaryota</taxon>
        <taxon>Viridiplantae</taxon>
        <taxon>Streptophyta</taxon>
        <taxon>Embryophyta</taxon>
        <taxon>Tracheophyta</taxon>
        <taxon>Spermatophyta</taxon>
        <taxon>Magnoliopsida</taxon>
        <taxon>eudicotyledons</taxon>
        <taxon>Gunneridae</taxon>
        <taxon>Pentapetalae</taxon>
        <taxon>asterids</taxon>
        <taxon>lamiids</taxon>
        <taxon>Solanales</taxon>
        <taxon>Solanaceae</taxon>
        <taxon>Solanoideae</taxon>
        <taxon>Solaneae</taxon>
        <taxon>Solanum</taxon>
    </lineage>
</organism>